<evidence type="ECO:0000256" key="14">
    <source>
        <dbReference type="ARBA" id="ARBA00023286"/>
    </source>
</evidence>
<dbReference type="GO" id="GO:0045211">
    <property type="term" value="C:postsynaptic membrane"/>
    <property type="evidence" value="ECO:0007669"/>
    <property type="project" value="UniProtKB-SubCell"/>
</dbReference>
<feature type="non-terminal residue" evidence="20">
    <location>
        <position position="681"/>
    </location>
</feature>
<dbReference type="PRINTS" id="PR00252">
    <property type="entry name" value="NRIONCHANNEL"/>
</dbReference>
<gene>
    <name evidence="20" type="primary">Chrna7_2</name>
    <name evidence="20" type="ORF">G6Z76_0006815</name>
</gene>
<comment type="function">
    <text evidence="1">After binding acetylcholine, the AChR responds by an extensive change in conformation that affects all subunits and leads to opening of an ion-conducting channel across the plasma membrane.</text>
</comment>
<keyword evidence="12" id="KW-0325">Glycoprotein</keyword>
<dbReference type="Gene3D" id="2.70.170.10">
    <property type="entry name" value="Neurotransmitter-gated ion-channel ligand-binding domain"/>
    <property type="match status" value="1"/>
</dbReference>
<protein>
    <submittedName>
        <fullName evidence="20">ACHA7 protein</fullName>
    </submittedName>
</protein>
<proteinExistence type="inferred from homology"/>
<evidence type="ECO:0000256" key="15">
    <source>
        <dbReference type="ARBA" id="ARBA00023303"/>
    </source>
</evidence>
<dbReference type="EMBL" id="JAANIC010005341">
    <property type="protein sequence ID" value="KAG5331706.1"/>
    <property type="molecule type" value="Genomic_DNA"/>
</dbReference>
<feature type="transmembrane region" description="Helical" evidence="17">
    <location>
        <begin position="480"/>
        <end position="502"/>
    </location>
</feature>
<dbReference type="PROSITE" id="PS00236">
    <property type="entry name" value="NEUROTR_ION_CHANNEL"/>
    <property type="match status" value="1"/>
</dbReference>
<accession>A0A836K4H1</accession>
<keyword evidence="4" id="KW-1003">Cell membrane</keyword>
<dbReference type="InterPro" id="IPR006202">
    <property type="entry name" value="Neur_chan_lig-bd"/>
</dbReference>
<keyword evidence="6 17" id="KW-1133">Transmembrane helix</keyword>
<evidence type="ECO:0000256" key="17">
    <source>
        <dbReference type="RuleBase" id="RU000687"/>
    </source>
</evidence>
<reference evidence="20" key="1">
    <citation type="submission" date="2020-03" db="EMBL/GenBank/DDBJ databases">
        <title>Relaxed selection underlies rapid genomic changes in the transitions from sociality to social parasitism in ants.</title>
        <authorList>
            <person name="Bi X."/>
        </authorList>
    </citation>
    <scope>NUCLEOTIDE SEQUENCE</scope>
    <source>
        <strain evidence="20">BGI-DK2014a</strain>
        <tissue evidence="20">Whole body</tissue>
    </source>
</reference>
<evidence type="ECO:0000256" key="5">
    <source>
        <dbReference type="ARBA" id="ARBA00022692"/>
    </source>
</evidence>
<keyword evidence="15 17" id="KW-0407">Ion channel</keyword>
<feature type="transmembrane region" description="Helical" evidence="17">
    <location>
        <begin position="655"/>
        <end position="679"/>
    </location>
</feature>
<dbReference type="Proteomes" id="UP000669903">
    <property type="component" value="Unassembled WGS sequence"/>
</dbReference>
<feature type="transmembrane region" description="Helical" evidence="17">
    <location>
        <begin position="448"/>
        <end position="468"/>
    </location>
</feature>
<keyword evidence="14" id="KW-1071">Ligand-gated ion channel</keyword>
<dbReference type="FunFam" id="1.20.58.390:FF:000064">
    <property type="entry name" value="Neuronal acetylcholine receptor subunit alpha-7"/>
    <property type="match status" value="1"/>
</dbReference>
<dbReference type="InterPro" id="IPR002394">
    <property type="entry name" value="Nicotinic_acetylcholine_rcpt"/>
</dbReference>
<dbReference type="AlphaFoldDB" id="A0A836K4H1"/>
<evidence type="ECO:0000256" key="16">
    <source>
        <dbReference type="ARBA" id="ARBA00034104"/>
    </source>
</evidence>
<evidence type="ECO:0000256" key="10">
    <source>
        <dbReference type="ARBA" id="ARBA00023157"/>
    </source>
</evidence>
<feature type="domain" description="Neurotransmitter-gated ion-channel transmembrane" evidence="19">
    <location>
        <begin position="450"/>
        <end position="672"/>
    </location>
</feature>
<evidence type="ECO:0000256" key="11">
    <source>
        <dbReference type="ARBA" id="ARBA00023170"/>
    </source>
</evidence>
<dbReference type="GO" id="GO:0022848">
    <property type="term" value="F:acetylcholine-gated monoatomic cation-selective channel activity"/>
    <property type="evidence" value="ECO:0007669"/>
    <property type="project" value="InterPro"/>
</dbReference>
<dbReference type="Pfam" id="PF02932">
    <property type="entry name" value="Neur_chan_memb"/>
    <property type="match status" value="1"/>
</dbReference>
<dbReference type="InterPro" id="IPR018000">
    <property type="entry name" value="Neurotransmitter_ion_chnl_CS"/>
</dbReference>
<evidence type="ECO:0000256" key="1">
    <source>
        <dbReference type="ARBA" id="ARBA00003328"/>
    </source>
</evidence>
<dbReference type="FunFam" id="2.70.170.10:FF:000016">
    <property type="entry name" value="Nicotinic acetylcholine receptor subunit"/>
    <property type="match status" value="1"/>
</dbReference>
<dbReference type="InterPro" id="IPR036734">
    <property type="entry name" value="Neur_chan_lig-bd_sf"/>
</dbReference>
<evidence type="ECO:0000256" key="9">
    <source>
        <dbReference type="ARBA" id="ARBA00023136"/>
    </source>
</evidence>
<dbReference type="PRINTS" id="PR00254">
    <property type="entry name" value="NICOTINICR"/>
</dbReference>
<dbReference type="CDD" id="cd18997">
    <property type="entry name" value="LGIC_ECD_nAChR"/>
    <property type="match status" value="1"/>
</dbReference>
<evidence type="ECO:0000256" key="3">
    <source>
        <dbReference type="ARBA" id="ARBA00022448"/>
    </source>
</evidence>
<dbReference type="SUPFAM" id="SSF63712">
    <property type="entry name" value="Nicotinic receptor ligand binding domain-like"/>
    <property type="match status" value="1"/>
</dbReference>
<evidence type="ECO:0000259" key="19">
    <source>
        <dbReference type="Pfam" id="PF02932"/>
    </source>
</evidence>
<keyword evidence="11" id="KW-0675">Receptor</keyword>
<feature type="transmembrane region" description="Helical" evidence="17">
    <location>
        <begin position="418"/>
        <end position="436"/>
    </location>
</feature>
<dbReference type="NCBIfam" id="TIGR00860">
    <property type="entry name" value="LIC"/>
    <property type="match status" value="1"/>
</dbReference>
<evidence type="ECO:0000256" key="12">
    <source>
        <dbReference type="ARBA" id="ARBA00023180"/>
    </source>
</evidence>
<dbReference type="InterPro" id="IPR038050">
    <property type="entry name" value="Neuro_actylchol_rec"/>
</dbReference>
<dbReference type="GO" id="GO:0004888">
    <property type="term" value="F:transmembrane signaling receptor activity"/>
    <property type="evidence" value="ECO:0007669"/>
    <property type="project" value="InterPro"/>
</dbReference>
<evidence type="ECO:0000259" key="18">
    <source>
        <dbReference type="Pfam" id="PF02931"/>
    </source>
</evidence>
<dbReference type="Gene3D" id="1.20.58.390">
    <property type="entry name" value="Neurotransmitter-gated ion-channel transmembrane domain"/>
    <property type="match status" value="3"/>
</dbReference>
<comment type="similarity">
    <text evidence="2">Belongs to the ligand-gated ion channel (TC 1.A.9) family. Acetylcholine receptor (TC 1.A.9.1) subfamily.</text>
</comment>
<keyword evidence="21" id="KW-1185">Reference proteome</keyword>
<evidence type="ECO:0000256" key="13">
    <source>
        <dbReference type="ARBA" id="ARBA00023257"/>
    </source>
</evidence>
<comment type="subcellular location">
    <subcellularLocation>
        <location evidence="16">Postsynaptic cell membrane</location>
        <topology evidence="16">Multi-pass membrane protein</topology>
    </subcellularLocation>
</comment>
<name>A0A836K4H1_9HYME</name>
<keyword evidence="3 17" id="KW-0813">Transport</keyword>
<dbReference type="PANTHER" id="PTHR18945">
    <property type="entry name" value="NEUROTRANSMITTER GATED ION CHANNEL"/>
    <property type="match status" value="1"/>
</dbReference>
<evidence type="ECO:0000313" key="20">
    <source>
        <dbReference type="EMBL" id="KAG5331706.1"/>
    </source>
</evidence>
<keyword evidence="9 17" id="KW-0472">Membrane</keyword>
<dbReference type="InterPro" id="IPR006201">
    <property type="entry name" value="Neur_channel"/>
</dbReference>
<feature type="non-terminal residue" evidence="20">
    <location>
        <position position="1"/>
    </location>
</feature>
<evidence type="ECO:0000256" key="6">
    <source>
        <dbReference type="ARBA" id="ARBA00022989"/>
    </source>
</evidence>
<dbReference type="Pfam" id="PF02931">
    <property type="entry name" value="Neur_chan_LBD"/>
    <property type="match status" value="1"/>
</dbReference>
<keyword evidence="10" id="KW-1015">Disulfide bond</keyword>
<organism evidence="20 21">
    <name type="scientific">Acromyrmex charruanus</name>
    <dbReference type="NCBI Taxonomy" id="2715315"/>
    <lineage>
        <taxon>Eukaryota</taxon>
        <taxon>Metazoa</taxon>
        <taxon>Ecdysozoa</taxon>
        <taxon>Arthropoda</taxon>
        <taxon>Hexapoda</taxon>
        <taxon>Insecta</taxon>
        <taxon>Pterygota</taxon>
        <taxon>Neoptera</taxon>
        <taxon>Endopterygota</taxon>
        <taxon>Hymenoptera</taxon>
        <taxon>Apocrita</taxon>
        <taxon>Aculeata</taxon>
        <taxon>Formicoidea</taxon>
        <taxon>Formicidae</taxon>
        <taxon>Myrmicinae</taxon>
        <taxon>Acromyrmex</taxon>
    </lineage>
</organism>
<evidence type="ECO:0000313" key="21">
    <source>
        <dbReference type="Proteomes" id="UP000669903"/>
    </source>
</evidence>
<dbReference type="InterPro" id="IPR036719">
    <property type="entry name" value="Neuro-gated_channel_TM_sf"/>
</dbReference>
<keyword evidence="7" id="KW-0770">Synapse</keyword>
<evidence type="ECO:0000256" key="2">
    <source>
        <dbReference type="ARBA" id="ARBA00009237"/>
    </source>
</evidence>
<dbReference type="InterPro" id="IPR006029">
    <property type="entry name" value="Neurotrans-gated_channel_TM"/>
</dbReference>
<keyword evidence="5 17" id="KW-0812">Transmembrane</keyword>
<keyword evidence="13" id="KW-0628">Postsynaptic cell membrane</keyword>
<evidence type="ECO:0000256" key="7">
    <source>
        <dbReference type="ARBA" id="ARBA00023018"/>
    </source>
</evidence>
<evidence type="ECO:0000256" key="8">
    <source>
        <dbReference type="ARBA" id="ARBA00023065"/>
    </source>
</evidence>
<dbReference type="CDD" id="cd19051">
    <property type="entry name" value="LGIC_TM_cation"/>
    <property type="match status" value="1"/>
</dbReference>
<feature type="domain" description="Neurotransmitter-gated ion-channel ligand-binding" evidence="18">
    <location>
        <begin position="179"/>
        <end position="386"/>
    </location>
</feature>
<feature type="transmembrane region" description="Helical" evidence="17">
    <location>
        <begin position="387"/>
        <end position="406"/>
    </location>
</feature>
<sequence>MDAPRNEVRPRPEAAVGPASTLRCESVLQISCCVIYSDKVSAWIPTLSRGWILRRWKWRRRVMAIVGSAPRVYIAAVAASRESSTGSSYTTPTASFFRGFGFRFGHPFAGTRRFSPSPMNIGKSVSRLDLGLQNSSAMAHQARGLSQLRIKFYNTIVAGLQIVLLLTVLPQESLCGRHEKRLLNHLLANYNTLERPVANESEPLEVRFGITLQQIIDVDEKNQILTTNAWLKLEWTDYNLQWNESEYGGVKDLRITPNKLWKPDILMYNSADEGFDGTYQTNVVVTHNGSCLYVPPGIFKSTCKIDITWFPFDDQHCDMKFGSWTYDGNQLDLVLNSQEGGDLSDFIMNGEWYLIGMPGKKNTLIYQCCPEPYVDVTFTIQIRRRTLYYFFNLIVPCVLISSMALLGFTLPPDSGEKLTLGVTILLSLTVFLNLVAESMPTTSDAVPLIGVTILLSLTVFLNLVAETLPQVSDAIPLLGSYFNCIMFMVASSVVLTVLVLNYHHRSPDRYVMPNWTKIVFLQWLPCVLRMSRPGKKITKKTILMSNRMKELELQERSSKSLLANVLDIDDDFRHGNSAANPASGYISRSAYGTPLSTRPATVEETSASLPLSGMQRELHTILKELQFITSRMKKSDEDDEIISDWKFAAMVVDRLCLFVFTLFTVLATVVILCRAPHIIVQ</sequence>
<dbReference type="SUPFAM" id="SSF90112">
    <property type="entry name" value="Neurotransmitter-gated ion-channel transmembrane pore"/>
    <property type="match status" value="2"/>
</dbReference>
<comment type="caution">
    <text evidence="20">The sequence shown here is derived from an EMBL/GenBank/DDBJ whole genome shotgun (WGS) entry which is preliminary data.</text>
</comment>
<evidence type="ECO:0000256" key="4">
    <source>
        <dbReference type="ARBA" id="ARBA00022475"/>
    </source>
</evidence>
<keyword evidence="8 17" id="KW-0406">Ion transport</keyword>